<dbReference type="Pfam" id="PF01047">
    <property type="entry name" value="MarR"/>
    <property type="match status" value="1"/>
</dbReference>
<evidence type="ECO:0000259" key="4">
    <source>
        <dbReference type="PROSITE" id="PS50995"/>
    </source>
</evidence>
<sequence length="154" mass="17476">MDVKLIEPISRKLNHLGRAYLNLVAKKVENLGISRYYYALTYICYHDGKLTQKALANELGKDKSIIVNIIDTLSSEGFVYREVNPADRREHLLKVTEKAKKAVPKIIEAFEELNNSISAHVSDEEMKIFNSVLLKMGDNIKPLTVSETNNETKP</sequence>
<dbReference type="GO" id="GO:0003677">
    <property type="term" value="F:DNA binding"/>
    <property type="evidence" value="ECO:0007669"/>
    <property type="project" value="UniProtKB-KW"/>
</dbReference>
<keyword evidence="1" id="KW-0805">Transcription regulation</keyword>
<dbReference type="RefSeq" id="WP_094569470.1">
    <property type="nucleotide sequence ID" value="NZ_CP022743.1"/>
</dbReference>
<evidence type="ECO:0000256" key="1">
    <source>
        <dbReference type="ARBA" id="ARBA00023015"/>
    </source>
</evidence>
<dbReference type="EMBL" id="CP022743">
    <property type="protein sequence ID" value="ASU32938.1"/>
    <property type="molecule type" value="Genomic_DNA"/>
</dbReference>
<evidence type="ECO:0000313" key="5">
    <source>
        <dbReference type="EMBL" id="ASU32938.1"/>
    </source>
</evidence>
<dbReference type="OrthoDB" id="5327581at2"/>
<feature type="domain" description="HTH marR-type" evidence="4">
    <location>
        <begin position="1"/>
        <end position="138"/>
    </location>
</feature>
<gene>
    <name evidence="5" type="ORF">MuYL_1038</name>
</gene>
<dbReference type="GO" id="GO:0003700">
    <property type="term" value="F:DNA-binding transcription factor activity"/>
    <property type="evidence" value="ECO:0007669"/>
    <property type="project" value="InterPro"/>
</dbReference>
<dbReference type="PANTHER" id="PTHR42756">
    <property type="entry name" value="TRANSCRIPTIONAL REGULATOR, MARR"/>
    <property type="match status" value="1"/>
</dbReference>
<dbReference type="PANTHER" id="PTHR42756:SF1">
    <property type="entry name" value="TRANSCRIPTIONAL REPRESSOR OF EMRAB OPERON"/>
    <property type="match status" value="1"/>
</dbReference>
<dbReference type="InterPro" id="IPR036388">
    <property type="entry name" value="WH-like_DNA-bd_sf"/>
</dbReference>
<evidence type="ECO:0000313" key="6">
    <source>
        <dbReference type="Proteomes" id="UP000215002"/>
    </source>
</evidence>
<dbReference type="SUPFAM" id="SSF46785">
    <property type="entry name" value="Winged helix' DNA-binding domain"/>
    <property type="match status" value="1"/>
</dbReference>
<dbReference type="PRINTS" id="PR00598">
    <property type="entry name" value="HTHMARR"/>
</dbReference>
<accession>A0A223NTG8</accession>
<dbReference type="Gene3D" id="1.10.10.10">
    <property type="entry name" value="Winged helix-like DNA-binding domain superfamily/Winged helix DNA-binding domain"/>
    <property type="match status" value="1"/>
</dbReference>
<proteinExistence type="predicted"/>
<dbReference type="PROSITE" id="PS50995">
    <property type="entry name" value="HTH_MARR_2"/>
    <property type="match status" value="1"/>
</dbReference>
<evidence type="ECO:0000256" key="2">
    <source>
        <dbReference type="ARBA" id="ARBA00023125"/>
    </source>
</evidence>
<dbReference type="InterPro" id="IPR036390">
    <property type="entry name" value="WH_DNA-bd_sf"/>
</dbReference>
<protein>
    <recommendedName>
        <fullName evidence="4">HTH marR-type domain-containing protein</fullName>
    </recommendedName>
</protein>
<dbReference type="KEGG" id="muc:MuYL_1038"/>
<keyword evidence="3" id="KW-0804">Transcription</keyword>
<dbReference type="InterPro" id="IPR000835">
    <property type="entry name" value="HTH_MarR-typ"/>
</dbReference>
<keyword evidence="6" id="KW-1185">Reference proteome</keyword>
<dbReference type="SMART" id="SM00347">
    <property type="entry name" value="HTH_MARR"/>
    <property type="match status" value="1"/>
</dbReference>
<evidence type="ECO:0000256" key="3">
    <source>
        <dbReference type="ARBA" id="ARBA00023163"/>
    </source>
</evidence>
<name>A0A223NTG8_9SPHI</name>
<dbReference type="AlphaFoldDB" id="A0A223NTG8"/>
<reference evidence="5 6" key="1">
    <citation type="submission" date="2017-08" db="EMBL/GenBank/DDBJ databases">
        <title>Complete genome sequence of Mucilaginibacter sp. strain BJC16-A31.</title>
        <authorList>
            <consortium name="Henan University of Science and Technology"/>
            <person name="You X."/>
        </authorList>
    </citation>
    <scope>NUCLEOTIDE SEQUENCE [LARGE SCALE GENOMIC DNA]</scope>
    <source>
        <strain evidence="5 6">BJC16-A31</strain>
    </source>
</reference>
<dbReference type="Proteomes" id="UP000215002">
    <property type="component" value="Chromosome"/>
</dbReference>
<keyword evidence="2" id="KW-0238">DNA-binding</keyword>
<organism evidence="5 6">
    <name type="scientific">Mucilaginibacter xinganensis</name>
    <dbReference type="NCBI Taxonomy" id="1234841"/>
    <lineage>
        <taxon>Bacteria</taxon>
        <taxon>Pseudomonadati</taxon>
        <taxon>Bacteroidota</taxon>
        <taxon>Sphingobacteriia</taxon>
        <taxon>Sphingobacteriales</taxon>
        <taxon>Sphingobacteriaceae</taxon>
        <taxon>Mucilaginibacter</taxon>
    </lineage>
</organism>